<keyword evidence="3" id="KW-1015">Disulfide bond</keyword>
<evidence type="ECO:0000256" key="4">
    <source>
        <dbReference type="ARBA" id="ARBA00023284"/>
    </source>
</evidence>
<evidence type="ECO:0000313" key="7">
    <source>
        <dbReference type="EMBL" id="PWJ43405.1"/>
    </source>
</evidence>
<organism evidence="7 8">
    <name type="scientific">Sediminitomix flava</name>
    <dbReference type="NCBI Taxonomy" id="379075"/>
    <lineage>
        <taxon>Bacteria</taxon>
        <taxon>Pseudomonadati</taxon>
        <taxon>Bacteroidota</taxon>
        <taxon>Cytophagia</taxon>
        <taxon>Cytophagales</taxon>
        <taxon>Flammeovirgaceae</taxon>
        <taxon>Sediminitomix</taxon>
    </lineage>
</organism>
<evidence type="ECO:0000256" key="5">
    <source>
        <dbReference type="SAM" id="SignalP"/>
    </source>
</evidence>
<evidence type="ECO:0000313" key="8">
    <source>
        <dbReference type="Proteomes" id="UP000245535"/>
    </source>
</evidence>
<evidence type="ECO:0000256" key="3">
    <source>
        <dbReference type="ARBA" id="ARBA00023157"/>
    </source>
</evidence>
<dbReference type="PANTHER" id="PTHR42852">
    <property type="entry name" value="THIOL:DISULFIDE INTERCHANGE PROTEIN DSBE"/>
    <property type="match status" value="1"/>
</dbReference>
<feature type="chain" id="PRO_5016417833" evidence="5">
    <location>
        <begin position="24"/>
        <end position="373"/>
    </location>
</feature>
<dbReference type="GO" id="GO:0016209">
    <property type="term" value="F:antioxidant activity"/>
    <property type="evidence" value="ECO:0007669"/>
    <property type="project" value="InterPro"/>
</dbReference>
<dbReference type="InterPro" id="IPR050553">
    <property type="entry name" value="Thioredoxin_ResA/DsbE_sf"/>
</dbReference>
<dbReference type="SUPFAM" id="SSF52833">
    <property type="entry name" value="Thioredoxin-like"/>
    <property type="match status" value="1"/>
</dbReference>
<dbReference type="PANTHER" id="PTHR42852:SF6">
    <property type="entry name" value="THIOL:DISULFIDE INTERCHANGE PROTEIN DSBE"/>
    <property type="match status" value="1"/>
</dbReference>
<dbReference type="PROSITE" id="PS00194">
    <property type="entry name" value="THIOREDOXIN_1"/>
    <property type="match status" value="1"/>
</dbReference>
<dbReference type="InterPro" id="IPR013766">
    <property type="entry name" value="Thioredoxin_domain"/>
</dbReference>
<dbReference type="RefSeq" id="WP_109617928.1">
    <property type="nucleotide sequence ID" value="NZ_QGDO01000002.1"/>
</dbReference>
<evidence type="ECO:0000256" key="1">
    <source>
        <dbReference type="ARBA" id="ARBA00004196"/>
    </source>
</evidence>
<dbReference type="EMBL" id="QGDO01000002">
    <property type="protein sequence ID" value="PWJ43405.1"/>
    <property type="molecule type" value="Genomic_DNA"/>
</dbReference>
<dbReference type="Pfam" id="PF00578">
    <property type="entry name" value="AhpC-TSA"/>
    <property type="match status" value="1"/>
</dbReference>
<dbReference type="GO" id="GO:0016491">
    <property type="term" value="F:oxidoreductase activity"/>
    <property type="evidence" value="ECO:0007669"/>
    <property type="project" value="InterPro"/>
</dbReference>
<dbReference type="InterPro" id="IPR036249">
    <property type="entry name" value="Thioredoxin-like_sf"/>
</dbReference>
<proteinExistence type="predicted"/>
<gene>
    <name evidence="7" type="ORF">BC781_102966</name>
</gene>
<dbReference type="Proteomes" id="UP000245535">
    <property type="component" value="Unassembled WGS sequence"/>
</dbReference>
<dbReference type="GO" id="GO:0017004">
    <property type="term" value="P:cytochrome complex assembly"/>
    <property type="evidence" value="ECO:0007669"/>
    <property type="project" value="UniProtKB-KW"/>
</dbReference>
<feature type="signal peptide" evidence="5">
    <location>
        <begin position="1"/>
        <end position="23"/>
    </location>
</feature>
<feature type="domain" description="Thioredoxin" evidence="6">
    <location>
        <begin position="230"/>
        <end position="372"/>
    </location>
</feature>
<comment type="subcellular location">
    <subcellularLocation>
        <location evidence="1">Cell envelope</location>
    </subcellularLocation>
</comment>
<sequence>MKKLLYIAIAFCALFAAACNNNANNPIKDVSGRISDAEEGEEITIYQFVAGVGKNEIAKTTTDANGNFELQVNSDTISYFSINIGNKREQLLIIDNDLKIDAEKDPKGRFKVEGSSENTQLQGYLELENTINTEYRRIMKKIQGDQQAMVEEQKTFQDQANQDIKRYIDNKGVAFYVLFALQRMNLQKDYDYIMPLTETLVEKYPDSKDIQGLKKTMDMLKKQKEAEKLTAIGAVAPEISLPTPEGAELSLSSMKGKIVLVDFWAAWCAPCRAYNPKLVSLYDELKGKDFEILGVSLDKDKDKWLTAIEKDQLTWPQVSDLQFWDSEAARTYGIQSIPASILIDQDGKIVAKNLRGDALKTKIEELLAAKAGM</sequence>
<dbReference type="PROSITE" id="PS51352">
    <property type="entry name" value="THIOREDOXIN_2"/>
    <property type="match status" value="1"/>
</dbReference>
<name>A0A315ZCU6_SEDFL</name>
<dbReference type="CDD" id="cd02966">
    <property type="entry name" value="TlpA_like_family"/>
    <property type="match status" value="1"/>
</dbReference>
<keyword evidence="4" id="KW-0676">Redox-active center</keyword>
<accession>A0A315ZCU6</accession>
<dbReference type="Gene3D" id="3.40.30.10">
    <property type="entry name" value="Glutaredoxin"/>
    <property type="match status" value="1"/>
</dbReference>
<dbReference type="InterPro" id="IPR017937">
    <property type="entry name" value="Thioredoxin_CS"/>
</dbReference>
<dbReference type="GO" id="GO:0030313">
    <property type="term" value="C:cell envelope"/>
    <property type="evidence" value="ECO:0007669"/>
    <property type="project" value="UniProtKB-SubCell"/>
</dbReference>
<dbReference type="PROSITE" id="PS51257">
    <property type="entry name" value="PROKAR_LIPOPROTEIN"/>
    <property type="match status" value="1"/>
</dbReference>
<protein>
    <submittedName>
        <fullName evidence="7">Peroxiredoxin</fullName>
    </submittedName>
</protein>
<dbReference type="AlphaFoldDB" id="A0A315ZCU6"/>
<keyword evidence="2" id="KW-0201">Cytochrome c-type biogenesis</keyword>
<keyword evidence="8" id="KW-1185">Reference proteome</keyword>
<evidence type="ECO:0000259" key="6">
    <source>
        <dbReference type="PROSITE" id="PS51352"/>
    </source>
</evidence>
<dbReference type="OrthoDB" id="6399635at2"/>
<evidence type="ECO:0000256" key="2">
    <source>
        <dbReference type="ARBA" id="ARBA00022748"/>
    </source>
</evidence>
<comment type="caution">
    <text evidence="7">The sequence shown here is derived from an EMBL/GenBank/DDBJ whole genome shotgun (WGS) entry which is preliminary data.</text>
</comment>
<dbReference type="InterPro" id="IPR000866">
    <property type="entry name" value="AhpC/TSA"/>
</dbReference>
<keyword evidence="5" id="KW-0732">Signal</keyword>
<reference evidence="7 8" key="1">
    <citation type="submission" date="2018-03" db="EMBL/GenBank/DDBJ databases">
        <title>Genomic Encyclopedia of Archaeal and Bacterial Type Strains, Phase II (KMG-II): from individual species to whole genera.</title>
        <authorList>
            <person name="Goeker M."/>
        </authorList>
    </citation>
    <scope>NUCLEOTIDE SEQUENCE [LARGE SCALE GENOMIC DNA]</scope>
    <source>
        <strain evidence="7 8">DSM 28229</strain>
    </source>
</reference>